<dbReference type="EMBL" id="CP155447">
    <property type="protein sequence ID" value="XBH06925.1"/>
    <property type="molecule type" value="Genomic_DNA"/>
</dbReference>
<proteinExistence type="inferred from homology"/>
<dbReference type="RefSeq" id="WP_406699773.1">
    <property type="nucleotide sequence ID" value="NZ_CP155447.1"/>
</dbReference>
<dbReference type="CDD" id="cd07820">
    <property type="entry name" value="SRPBCC_3"/>
    <property type="match status" value="1"/>
</dbReference>
<sequence length="157" mass="17989">MRFVKESRIAAPPSAIFAFHESRGALEQLSPPWEHVELVEGGDSLRPGSRVVLKVRLGPIPMRWVAEHTEYEPGRLFADRQVSGPFASWYHRHLFLDDEAGGTILRDEIDYTPPLGWLGRCFGKKFVETRLNRLFDYRHQVTRRMVEKGDSPLSATS</sequence>
<comment type="similarity">
    <text evidence="1">Belongs to the ribosome association toxin RatA family.</text>
</comment>
<dbReference type="InterPro" id="IPR023393">
    <property type="entry name" value="START-like_dom_sf"/>
</dbReference>
<accession>A0AAU7CNP7</accession>
<evidence type="ECO:0000256" key="1">
    <source>
        <dbReference type="ARBA" id="ARBA00008918"/>
    </source>
</evidence>
<protein>
    <submittedName>
        <fullName evidence="3">SRPBCC family protein</fullName>
    </submittedName>
</protein>
<feature type="domain" description="Coenzyme Q-binding protein COQ10 START" evidence="2">
    <location>
        <begin position="9"/>
        <end position="134"/>
    </location>
</feature>
<dbReference type="InterPro" id="IPR005031">
    <property type="entry name" value="COQ10_START"/>
</dbReference>
<evidence type="ECO:0000313" key="3">
    <source>
        <dbReference type="EMBL" id="XBH06925.1"/>
    </source>
</evidence>
<dbReference type="AlphaFoldDB" id="A0AAU7CNP7"/>
<evidence type="ECO:0000259" key="2">
    <source>
        <dbReference type="Pfam" id="PF03364"/>
    </source>
</evidence>
<organism evidence="3">
    <name type="scientific">Singulisphaera sp. Ch08</name>
    <dbReference type="NCBI Taxonomy" id="3120278"/>
    <lineage>
        <taxon>Bacteria</taxon>
        <taxon>Pseudomonadati</taxon>
        <taxon>Planctomycetota</taxon>
        <taxon>Planctomycetia</taxon>
        <taxon>Isosphaerales</taxon>
        <taxon>Isosphaeraceae</taxon>
        <taxon>Singulisphaera</taxon>
    </lineage>
</organism>
<dbReference type="Gene3D" id="3.30.530.20">
    <property type="match status" value="1"/>
</dbReference>
<reference evidence="3" key="1">
    <citation type="submission" date="2024-05" db="EMBL/GenBank/DDBJ databases">
        <title>Planctomycetes of the genus Singulisphaera possess chitinolytic capabilities.</title>
        <authorList>
            <person name="Ivanova A."/>
        </authorList>
    </citation>
    <scope>NUCLEOTIDE SEQUENCE</scope>
    <source>
        <strain evidence="3">Ch08T</strain>
    </source>
</reference>
<gene>
    <name evidence="3" type="ORF">V5E97_13050</name>
</gene>
<name>A0AAU7CNP7_9BACT</name>
<dbReference type="Pfam" id="PF03364">
    <property type="entry name" value="Polyketide_cyc"/>
    <property type="match status" value="1"/>
</dbReference>
<dbReference type="SUPFAM" id="SSF55961">
    <property type="entry name" value="Bet v1-like"/>
    <property type="match status" value="1"/>
</dbReference>